<keyword evidence="2" id="KW-1185">Reference proteome</keyword>
<dbReference type="Proteomes" id="UP000886998">
    <property type="component" value="Unassembled WGS sequence"/>
</dbReference>
<accession>A0A8X7CKD1</accession>
<evidence type="ECO:0000313" key="2">
    <source>
        <dbReference type="Proteomes" id="UP000886998"/>
    </source>
</evidence>
<dbReference type="OrthoDB" id="10451183at2759"/>
<proteinExistence type="predicted"/>
<reference evidence="1" key="1">
    <citation type="submission" date="2020-08" db="EMBL/GenBank/DDBJ databases">
        <title>Multicomponent nature underlies the extraordinary mechanical properties of spider dragline silk.</title>
        <authorList>
            <person name="Kono N."/>
            <person name="Nakamura H."/>
            <person name="Mori M."/>
            <person name="Yoshida Y."/>
            <person name="Ohtoshi R."/>
            <person name="Malay A.D."/>
            <person name="Moran D.A.P."/>
            <person name="Tomita M."/>
            <person name="Numata K."/>
            <person name="Arakawa K."/>
        </authorList>
    </citation>
    <scope>NUCLEOTIDE SEQUENCE</scope>
</reference>
<evidence type="ECO:0000313" key="1">
    <source>
        <dbReference type="EMBL" id="GFY68870.1"/>
    </source>
</evidence>
<dbReference type="AlphaFoldDB" id="A0A8X7CKD1"/>
<organism evidence="1 2">
    <name type="scientific">Trichonephila inaurata madagascariensis</name>
    <dbReference type="NCBI Taxonomy" id="2747483"/>
    <lineage>
        <taxon>Eukaryota</taxon>
        <taxon>Metazoa</taxon>
        <taxon>Ecdysozoa</taxon>
        <taxon>Arthropoda</taxon>
        <taxon>Chelicerata</taxon>
        <taxon>Arachnida</taxon>
        <taxon>Araneae</taxon>
        <taxon>Araneomorphae</taxon>
        <taxon>Entelegynae</taxon>
        <taxon>Araneoidea</taxon>
        <taxon>Nephilidae</taxon>
        <taxon>Trichonephila</taxon>
        <taxon>Trichonephila inaurata</taxon>
    </lineage>
</organism>
<sequence>MGGTLGAHNSDGCGQILTRLGFVFPQRPANPLEWRSALLLKPFHNILWDSAEREREGIILCENLISLLVSESEISLRGELKCPEACITSSESVKIEMKRIMIYMYFMLEK</sequence>
<protein>
    <submittedName>
        <fullName evidence="1">Uncharacterized protein</fullName>
    </submittedName>
</protein>
<gene>
    <name evidence="1" type="ORF">TNIN_426961</name>
</gene>
<name>A0A8X7CKD1_9ARAC</name>
<dbReference type="EMBL" id="BMAV01017316">
    <property type="protein sequence ID" value="GFY68870.1"/>
    <property type="molecule type" value="Genomic_DNA"/>
</dbReference>
<comment type="caution">
    <text evidence="1">The sequence shown here is derived from an EMBL/GenBank/DDBJ whole genome shotgun (WGS) entry which is preliminary data.</text>
</comment>